<dbReference type="EMBL" id="CAJNOU010001382">
    <property type="protein sequence ID" value="CAF1195758.1"/>
    <property type="molecule type" value="Genomic_DNA"/>
</dbReference>
<dbReference type="Proteomes" id="UP000663823">
    <property type="component" value="Unassembled WGS sequence"/>
</dbReference>
<reference evidence="3" key="1">
    <citation type="submission" date="2021-02" db="EMBL/GenBank/DDBJ databases">
        <authorList>
            <person name="Nowell W R."/>
        </authorList>
    </citation>
    <scope>NUCLEOTIDE SEQUENCE</scope>
</reference>
<evidence type="ECO:0000313" key="8">
    <source>
        <dbReference type="EMBL" id="CAF4032745.1"/>
    </source>
</evidence>
<evidence type="ECO:0000313" key="2">
    <source>
        <dbReference type="EMBL" id="CAF1195758.1"/>
    </source>
</evidence>
<evidence type="ECO:0000313" key="4">
    <source>
        <dbReference type="EMBL" id="CAF1233806.1"/>
    </source>
</evidence>
<dbReference type="EMBL" id="CAJNOO010001779">
    <property type="protein sequence ID" value="CAF1197509.1"/>
    <property type="molecule type" value="Genomic_DNA"/>
</dbReference>
<dbReference type="EMBL" id="CAJOAX010000929">
    <property type="protein sequence ID" value="CAF3667666.1"/>
    <property type="molecule type" value="Genomic_DNA"/>
</dbReference>
<dbReference type="EMBL" id="CAJNOL010000902">
    <property type="protein sequence ID" value="CAF1233806.1"/>
    <property type="molecule type" value="Genomic_DNA"/>
</dbReference>
<dbReference type="EMBL" id="CAJOBD010003712">
    <property type="protein sequence ID" value="CAF3962641.1"/>
    <property type="molecule type" value="Genomic_DNA"/>
</dbReference>
<accession>A0A814W5H5</accession>
<dbReference type="Proteomes" id="UP000663870">
    <property type="component" value="Unassembled WGS sequence"/>
</dbReference>
<dbReference type="Proteomes" id="UP000663854">
    <property type="component" value="Unassembled WGS sequence"/>
</dbReference>
<sequence length="77" mass="9143">MDIVAMNKYPLMNWILDLYTPYYQRKADRLIVMFHFLMVIHETLSLTRNDGNSITMMYVKKGQHIRALHDIAAGRQE</sequence>
<dbReference type="AlphaFoldDB" id="A0A814W5H5"/>
<comment type="caution">
    <text evidence="3">The sequence shown here is derived from an EMBL/GenBank/DDBJ whole genome shotgun (WGS) entry which is preliminary data.</text>
</comment>
<evidence type="ECO:0000313" key="1">
    <source>
        <dbReference type="EMBL" id="CAF1005834.1"/>
    </source>
</evidence>
<protein>
    <submittedName>
        <fullName evidence="3">Uncharacterized protein</fullName>
    </submittedName>
</protein>
<dbReference type="Proteomes" id="UP000663889">
    <property type="component" value="Unassembled WGS sequence"/>
</dbReference>
<evidence type="ECO:0000313" key="6">
    <source>
        <dbReference type="EMBL" id="CAF3667666.1"/>
    </source>
</evidence>
<organism evidence="3 10">
    <name type="scientific">Rotaria sordida</name>
    <dbReference type="NCBI Taxonomy" id="392033"/>
    <lineage>
        <taxon>Eukaryota</taxon>
        <taxon>Metazoa</taxon>
        <taxon>Spiralia</taxon>
        <taxon>Gnathifera</taxon>
        <taxon>Rotifera</taxon>
        <taxon>Eurotatoria</taxon>
        <taxon>Bdelloidea</taxon>
        <taxon>Philodinida</taxon>
        <taxon>Philodinidae</taxon>
        <taxon>Rotaria</taxon>
    </lineage>
</organism>
<dbReference type="EMBL" id="CAJNOT010002252">
    <property type="protein sequence ID" value="CAF1299132.1"/>
    <property type="molecule type" value="Genomic_DNA"/>
</dbReference>
<dbReference type="Proteomes" id="UP000663874">
    <property type="component" value="Unassembled WGS sequence"/>
</dbReference>
<evidence type="ECO:0000313" key="3">
    <source>
        <dbReference type="EMBL" id="CAF1197509.1"/>
    </source>
</evidence>
<dbReference type="Proteomes" id="UP000663882">
    <property type="component" value="Unassembled WGS sequence"/>
</dbReference>
<dbReference type="EMBL" id="CAJNOH010000340">
    <property type="protein sequence ID" value="CAF1005834.1"/>
    <property type="molecule type" value="Genomic_DNA"/>
</dbReference>
<evidence type="ECO:0000313" key="7">
    <source>
        <dbReference type="EMBL" id="CAF3962641.1"/>
    </source>
</evidence>
<proteinExistence type="predicted"/>
<dbReference type="EMBL" id="CAJOBE010007313">
    <property type="protein sequence ID" value="CAF4032745.1"/>
    <property type="molecule type" value="Genomic_DNA"/>
</dbReference>
<evidence type="ECO:0000313" key="5">
    <source>
        <dbReference type="EMBL" id="CAF1299132.1"/>
    </source>
</evidence>
<dbReference type="Proteomes" id="UP000663836">
    <property type="component" value="Unassembled WGS sequence"/>
</dbReference>
<evidence type="ECO:0000313" key="10">
    <source>
        <dbReference type="Proteomes" id="UP000663882"/>
    </source>
</evidence>
<dbReference type="Proteomes" id="UP000663864">
    <property type="component" value="Unassembled WGS sequence"/>
</dbReference>
<keyword evidence="9" id="KW-1185">Reference proteome</keyword>
<name>A0A814W5H5_9BILA</name>
<gene>
    <name evidence="8" type="ORF">FNK824_LOCUS27737</name>
    <name evidence="7" type="ORF">JBS370_LOCUS24177</name>
    <name evidence="4" type="ORF">JXQ802_LOCUS26092</name>
    <name evidence="6" type="ORF">OTI717_LOCUS10344</name>
    <name evidence="1" type="ORF">PYM288_LOCUS14852</name>
    <name evidence="3" type="ORF">RFH988_LOCUS24411</name>
    <name evidence="2" type="ORF">SEV965_LOCUS20855</name>
    <name evidence="5" type="ORF">ZHD862_LOCUS27866</name>
</gene>
<evidence type="ECO:0000313" key="9">
    <source>
        <dbReference type="Proteomes" id="UP000663870"/>
    </source>
</evidence>